<evidence type="ECO:0000313" key="2">
    <source>
        <dbReference type="EMBL" id="AVJ49042.1"/>
    </source>
</evidence>
<dbReference type="Proteomes" id="UP000241655">
    <property type="component" value="Segment"/>
</dbReference>
<accession>A0A2P1CCS6</accession>
<dbReference type="InterPro" id="IPR055596">
    <property type="entry name" value="DUF7172"/>
</dbReference>
<name>A0A2P1CCS6_9CAUD</name>
<dbReference type="Pfam" id="PF23787">
    <property type="entry name" value="DUF7172"/>
    <property type="match status" value="1"/>
</dbReference>
<proteinExistence type="predicted"/>
<gene>
    <name evidence="2" type="primary">36</name>
    <name evidence="2" type="ORF">PBI_BALOO_36</name>
</gene>
<dbReference type="EMBL" id="MG920059">
    <property type="protein sequence ID" value="AVJ49042.1"/>
    <property type="molecule type" value="Genomic_DNA"/>
</dbReference>
<evidence type="ECO:0000259" key="1">
    <source>
        <dbReference type="Pfam" id="PF23787"/>
    </source>
</evidence>
<feature type="domain" description="DUF7172" evidence="1">
    <location>
        <begin position="8"/>
        <end position="212"/>
    </location>
</feature>
<protein>
    <recommendedName>
        <fullName evidence="1">DUF7172 domain-containing protein</fullName>
    </recommendedName>
</protein>
<sequence length="217" mass="24228">MSAYLEYTEPNVCISENLTTDDAGLLRMERWAVPRLVADVRARSGGDGKVYITDTPPGKLLIDQQVGWKNDSPLEQMVQIRVCRSWKSWVVSNPNAIQIRDRWSRIITDKPGKLPADPVTTNIMNSRTGTSIDLGSNSVAEPEPGVHYVWIGASTEDEIVGPVGPGESIKVWYKQYLWTPPPWSDNANKNNPIHQASTNWTRIMLTAFPQQGRLVTG</sequence>
<reference evidence="2 3" key="1">
    <citation type="submission" date="2018-02" db="EMBL/GenBank/DDBJ databases">
        <authorList>
            <person name="Ng W.L."/>
            <person name="Stoner T.H."/>
            <person name="Russell D.A."/>
            <person name="Garlena R.A."/>
            <person name="Stoner T.H."/>
            <person name="Pope W.H."/>
            <person name="Jacobs-Sera D."/>
            <person name="Hatfull G.F."/>
        </authorList>
    </citation>
    <scope>NUCLEOTIDE SEQUENCE [LARGE SCALE GENOMIC DNA]</scope>
</reference>
<organism evidence="2 3">
    <name type="scientific">Mycobacterium phage Baloo</name>
    <dbReference type="NCBI Taxonomy" id="2099645"/>
    <lineage>
        <taxon>Viruses</taxon>
        <taxon>Duplodnaviria</taxon>
        <taxon>Heunggongvirae</taxon>
        <taxon>Uroviricota</taxon>
        <taxon>Caudoviricetes</taxon>
        <taxon>Bclasvirinae</taxon>
        <taxon>Pipefishvirus</taxon>
        <taxon>Pipefishvirus athena</taxon>
    </lineage>
</organism>
<evidence type="ECO:0000313" key="3">
    <source>
        <dbReference type="Proteomes" id="UP000241655"/>
    </source>
</evidence>